<accession>A0A1G7KVU7</accession>
<feature type="transmembrane region" description="Helical" evidence="1">
    <location>
        <begin position="219"/>
        <end position="243"/>
    </location>
</feature>
<feature type="transmembrane region" description="Helical" evidence="1">
    <location>
        <begin position="147"/>
        <end position="166"/>
    </location>
</feature>
<keyword evidence="1" id="KW-1133">Transmembrane helix</keyword>
<reference evidence="2 3" key="1">
    <citation type="submission" date="2016-10" db="EMBL/GenBank/DDBJ databases">
        <authorList>
            <person name="de Groot N.N."/>
        </authorList>
    </citation>
    <scope>NUCLEOTIDE SEQUENCE [LARGE SCALE GENOMIC DNA]</scope>
    <source>
        <strain evidence="2 3">DSM 569</strain>
    </source>
</reference>
<evidence type="ECO:0000313" key="2">
    <source>
        <dbReference type="EMBL" id="SDF41241.1"/>
    </source>
</evidence>
<name>A0A1G7KVU7_THETY</name>
<feature type="transmembrane region" description="Helical" evidence="1">
    <location>
        <begin position="39"/>
        <end position="59"/>
    </location>
</feature>
<evidence type="ECO:0000256" key="1">
    <source>
        <dbReference type="SAM" id="Phobius"/>
    </source>
</evidence>
<dbReference type="Proteomes" id="UP000183404">
    <property type="component" value="Unassembled WGS sequence"/>
</dbReference>
<feature type="transmembrane region" description="Helical" evidence="1">
    <location>
        <begin position="12"/>
        <end position="33"/>
    </location>
</feature>
<evidence type="ECO:0000313" key="3">
    <source>
        <dbReference type="Proteomes" id="UP000183404"/>
    </source>
</evidence>
<keyword evidence="1" id="KW-0472">Membrane</keyword>
<protein>
    <recommendedName>
        <fullName evidence="4">DUF4129 domain-containing protein</fullName>
    </recommendedName>
</protein>
<dbReference type="AlphaFoldDB" id="A0A1G7KVU7"/>
<sequence length="441" mass="51989">MKLWDREKFVRTFLTVLDGMMVFLIYTLLNGLFIREKGISFGIILLASLISGVFNNAEIEMKEKTYKQLNLTIGVVISILLSAIISENYYQLVAIFIVFLYIWSRGVKNRGIFVNDMLNVEQFYKQLIGLFVINIANYFMPPEDILIIPKYSIIYILLSIFVLLEVKNLRFSDNRSNKRVSTFEWAAVSLIILTMILLSSPAVRGFVYHYLYEGIVKIFVYGASYLAYGLFLMLSRLFSLLHIDEEYFKKAMEEALKQDNSKENMFEEQIPQDYAWLVHMINGIATLLAVVIIIALIVYIVKAITKLQKEKHERDFTEEKEIDIKIGDLQTYKKLKGISQKIAENVRERVKIYRDSRERVRYYYKRFLKHLYENKILVKGNHSSEDVYKKVVEVFPFVHSAMEEITALYEKVRYGNYYPQYEEVKEFEIKLREIIKNLKQI</sequence>
<feature type="transmembrane region" description="Helical" evidence="1">
    <location>
        <begin position="71"/>
        <end position="103"/>
    </location>
</feature>
<evidence type="ECO:0008006" key="4">
    <source>
        <dbReference type="Google" id="ProtNLM"/>
    </source>
</evidence>
<feature type="transmembrane region" description="Helical" evidence="1">
    <location>
        <begin position="274"/>
        <end position="301"/>
    </location>
</feature>
<organism evidence="2 3">
    <name type="scientific">Thermoanaerobacter thermohydrosulfuricus</name>
    <name type="common">Clostridium thermohydrosulfuricum</name>
    <dbReference type="NCBI Taxonomy" id="1516"/>
    <lineage>
        <taxon>Bacteria</taxon>
        <taxon>Bacillati</taxon>
        <taxon>Bacillota</taxon>
        <taxon>Clostridia</taxon>
        <taxon>Thermoanaerobacterales</taxon>
        <taxon>Thermoanaerobacteraceae</taxon>
        <taxon>Thermoanaerobacter</taxon>
    </lineage>
</organism>
<dbReference type="EMBL" id="FNBS01000012">
    <property type="protein sequence ID" value="SDF41241.1"/>
    <property type="molecule type" value="Genomic_DNA"/>
</dbReference>
<dbReference type="RefSeq" id="WP_074592225.1">
    <property type="nucleotide sequence ID" value="NZ_FNBS01000012.1"/>
</dbReference>
<feature type="transmembrane region" description="Helical" evidence="1">
    <location>
        <begin position="123"/>
        <end position="140"/>
    </location>
</feature>
<feature type="transmembrane region" description="Helical" evidence="1">
    <location>
        <begin position="186"/>
        <end position="207"/>
    </location>
</feature>
<keyword evidence="1" id="KW-0812">Transmembrane</keyword>
<proteinExistence type="predicted"/>
<gene>
    <name evidence="2" type="ORF">SAMN04244560_00693</name>
</gene>